<dbReference type="AlphaFoldDB" id="A0A0J9U4W7"/>
<dbReference type="VEuPathDB" id="FungiDB:FOXG_17826"/>
<dbReference type="KEGG" id="fox:FOXG_17826"/>
<sequence>MKPEMQKNCMSRKVQDKPPMLTMFRLINGNQNQAKALTWQPGQESLRAVQND</sequence>
<organism evidence="1 2">
    <name type="scientific">Fusarium oxysporum f. sp. lycopersici (strain 4287 / CBS 123668 / FGSC 9935 / NRRL 34936)</name>
    <name type="common">Fusarium vascular wilt of tomato</name>
    <dbReference type="NCBI Taxonomy" id="426428"/>
    <lineage>
        <taxon>Eukaryota</taxon>
        <taxon>Fungi</taxon>
        <taxon>Dikarya</taxon>
        <taxon>Ascomycota</taxon>
        <taxon>Pezizomycotina</taxon>
        <taxon>Sordariomycetes</taxon>
        <taxon>Hypocreomycetidae</taxon>
        <taxon>Hypocreales</taxon>
        <taxon>Nectriaceae</taxon>
        <taxon>Fusarium</taxon>
        <taxon>Fusarium oxysporum species complex</taxon>
    </lineage>
</organism>
<accession>A0A0J9U4W7</accession>
<reference evidence="1" key="2">
    <citation type="journal article" date="2010" name="Nature">
        <title>Comparative genomics reveals mobile pathogenicity chromosomes in Fusarium.</title>
        <authorList>
            <person name="Ma L.J."/>
            <person name="van der Does H.C."/>
            <person name="Borkovich K.A."/>
            <person name="Coleman J.J."/>
            <person name="Daboussi M.J."/>
            <person name="Di Pietro A."/>
            <person name="Dufresne M."/>
            <person name="Freitag M."/>
            <person name="Grabherr M."/>
            <person name="Henrissat B."/>
            <person name="Houterman P.M."/>
            <person name="Kang S."/>
            <person name="Shim W.B."/>
            <person name="Woloshuk C."/>
            <person name="Xie X."/>
            <person name="Xu J.R."/>
            <person name="Antoniw J."/>
            <person name="Baker S.E."/>
            <person name="Bluhm B.H."/>
            <person name="Breakspear A."/>
            <person name="Brown D.W."/>
            <person name="Butchko R.A."/>
            <person name="Chapman S."/>
            <person name="Coulson R."/>
            <person name="Coutinho P.M."/>
            <person name="Danchin E.G."/>
            <person name="Diener A."/>
            <person name="Gale L.R."/>
            <person name="Gardiner D.M."/>
            <person name="Goff S."/>
            <person name="Hammond-Kosack K.E."/>
            <person name="Hilburn K."/>
            <person name="Hua-Van A."/>
            <person name="Jonkers W."/>
            <person name="Kazan K."/>
            <person name="Kodira C.D."/>
            <person name="Koehrsen M."/>
            <person name="Kumar L."/>
            <person name="Lee Y.H."/>
            <person name="Li L."/>
            <person name="Manners J.M."/>
            <person name="Miranda-Saavedra D."/>
            <person name="Mukherjee M."/>
            <person name="Park G."/>
            <person name="Park J."/>
            <person name="Park S.Y."/>
            <person name="Proctor R.H."/>
            <person name="Regev A."/>
            <person name="Ruiz-Roldan M.C."/>
            <person name="Sain D."/>
            <person name="Sakthikumar S."/>
            <person name="Sykes S."/>
            <person name="Schwartz D.C."/>
            <person name="Turgeon B.G."/>
            <person name="Wapinski I."/>
            <person name="Yoder O."/>
            <person name="Young S."/>
            <person name="Zeng Q."/>
            <person name="Zhou S."/>
            <person name="Galagan J."/>
            <person name="Cuomo C.A."/>
            <person name="Kistler H.C."/>
            <person name="Rep M."/>
        </authorList>
    </citation>
    <scope>NUCLEOTIDE SEQUENCE [LARGE SCALE GENOMIC DNA]</scope>
    <source>
        <strain evidence="1">4287</strain>
    </source>
</reference>
<dbReference type="GeneID" id="28958532"/>
<evidence type="ECO:0000313" key="2">
    <source>
        <dbReference type="Proteomes" id="UP000009097"/>
    </source>
</evidence>
<protein>
    <submittedName>
        <fullName evidence="1">Uncharacterized protein</fullName>
    </submittedName>
</protein>
<gene>
    <name evidence="1" type="ORF">FOXG_17826</name>
</gene>
<proteinExistence type="predicted"/>
<name>A0A0J9U4W7_FUSO4</name>
<dbReference type="RefSeq" id="XP_018231913.1">
    <property type="nucleotide sequence ID" value="XM_018397813.1"/>
</dbReference>
<reference evidence="1" key="1">
    <citation type="submission" date="2007-04" db="EMBL/GenBank/DDBJ databases">
        <authorList>
            <consortium name="The Broad Institute Genome Sequencing Platform"/>
            <person name="Birren B."/>
            <person name="Lander E."/>
            <person name="Galagan J."/>
            <person name="Nusbaum C."/>
            <person name="Devon K."/>
            <person name="Ma L.-J."/>
            <person name="Jaffe D."/>
            <person name="Butler J."/>
            <person name="Alvarez P."/>
            <person name="Gnerre S."/>
            <person name="Grabherr M."/>
            <person name="Kleber M."/>
            <person name="Mauceli E."/>
            <person name="Brockman W."/>
            <person name="MacCallum I.A."/>
            <person name="Young S."/>
            <person name="LaButti K."/>
            <person name="DeCaprio D."/>
            <person name="Crawford M."/>
            <person name="Koehrsen M."/>
            <person name="Engels R."/>
            <person name="Montgomery P."/>
            <person name="Pearson M."/>
            <person name="Howarth C."/>
            <person name="Larson L."/>
            <person name="White J."/>
            <person name="O'Leary S."/>
            <person name="Kodira C."/>
            <person name="Zeng Q."/>
            <person name="Yandava C."/>
            <person name="Alvarado L."/>
            <person name="Kistler C."/>
            <person name="Shim W.-B."/>
            <person name="Kang S."/>
            <person name="Woloshuk C."/>
        </authorList>
    </citation>
    <scope>NUCLEOTIDE SEQUENCE</scope>
    <source>
        <strain evidence="1">4287</strain>
    </source>
</reference>
<dbReference type="Proteomes" id="UP000009097">
    <property type="component" value="Unassembled WGS sequence"/>
</dbReference>
<dbReference type="EMBL" id="DS231696">
    <property type="protein sequence ID" value="KNA93867.1"/>
    <property type="molecule type" value="Genomic_DNA"/>
</dbReference>
<evidence type="ECO:0000313" key="1">
    <source>
        <dbReference type="EMBL" id="KNA93867.1"/>
    </source>
</evidence>